<dbReference type="RefSeq" id="WP_045297469.1">
    <property type="nucleotide sequence ID" value="NZ_JAVDVT010000005.1"/>
</dbReference>
<dbReference type="PANTHER" id="PTHR34846:SF10">
    <property type="entry name" value="CYTOPLASMIC PROTEIN"/>
    <property type="match status" value="1"/>
</dbReference>
<dbReference type="InterPro" id="IPR004675">
    <property type="entry name" value="AhpD_core"/>
</dbReference>
<dbReference type="EMBL" id="JYJA01000028">
    <property type="protein sequence ID" value="KJL44114.1"/>
    <property type="molecule type" value="Genomic_DNA"/>
</dbReference>
<name>A0A0M2HIJ2_MICTR</name>
<dbReference type="SUPFAM" id="SSF69118">
    <property type="entry name" value="AhpD-like"/>
    <property type="match status" value="1"/>
</dbReference>
<dbReference type="NCBIfam" id="TIGR00778">
    <property type="entry name" value="ahpD_dom"/>
    <property type="match status" value="1"/>
</dbReference>
<keyword evidence="3" id="KW-1185">Reference proteome</keyword>
<dbReference type="GO" id="GO:0051920">
    <property type="term" value="F:peroxiredoxin activity"/>
    <property type="evidence" value="ECO:0007669"/>
    <property type="project" value="InterPro"/>
</dbReference>
<dbReference type="AlphaFoldDB" id="A0A0M2HIJ2"/>
<evidence type="ECO:0000313" key="3">
    <source>
        <dbReference type="Proteomes" id="UP000034098"/>
    </source>
</evidence>
<proteinExistence type="predicted"/>
<dbReference type="OrthoDB" id="9801997at2"/>
<accession>A0A0M2HIJ2</accession>
<feature type="domain" description="Carboxymuconolactone decarboxylase-like" evidence="1">
    <location>
        <begin position="19"/>
        <end position="100"/>
    </location>
</feature>
<protein>
    <submittedName>
        <fullName evidence="2">Carboxymuconolactone decarboxylase family protein</fullName>
    </submittedName>
</protein>
<organism evidence="2 3">
    <name type="scientific">Microbacterium trichothecenolyticum</name>
    <name type="common">Aureobacterium trichothecenolyticum</name>
    <dbReference type="NCBI Taxonomy" id="69370"/>
    <lineage>
        <taxon>Bacteria</taxon>
        <taxon>Bacillati</taxon>
        <taxon>Actinomycetota</taxon>
        <taxon>Actinomycetes</taxon>
        <taxon>Micrococcales</taxon>
        <taxon>Microbacteriaceae</taxon>
        <taxon>Microbacterium</taxon>
    </lineage>
</organism>
<gene>
    <name evidence="2" type="ORF">RS82_01076</name>
</gene>
<dbReference type="InterPro" id="IPR029032">
    <property type="entry name" value="AhpD-like"/>
</dbReference>
<dbReference type="Gene3D" id="1.20.1290.10">
    <property type="entry name" value="AhpD-like"/>
    <property type="match status" value="1"/>
</dbReference>
<dbReference type="PATRIC" id="fig|69370.6.peg.1109"/>
<sequence length="169" mass="18408">MTAEHRVHLSRAARPAYQALSAFSKTVGGIAAENGIDDRLKELVQIHASQRNGCAYCVRVHVERALAAGVTADDIAQLPVWRESGVFSDRERAGLELAEAYVYIHEDGIPDDVYNRIGGVLSEKEYVALSWILVSINAFNRIAIAGRYSTPPRDDLVGEDKDAAAGAAW</sequence>
<reference evidence="2 3" key="1">
    <citation type="submission" date="2015-02" db="EMBL/GenBank/DDBJ databases">
        <title>Draft genome sequences of ten Microbacterium spp. with emphasis on heavy metal contaminated environments.</title>
        <authorList>
            <person name="Corretto E."/>
        </authorList>
    </citation>
    <scope>NUCLEOTIDE SEQUENCE [LARGE SCALE GENOMIC DNA]</scope>
    <source>
        <strain evidence="2 3">DSM 8608</strain>
    </source>
</reference>
<evidence type="ECO:0000313" key="2">
    <source>
        <dbReference type="EMBL" id="KJL44114.1"/>
    </source>
</evidence>
<dbReference type="Proteomes" id="UP000034098">
    <property type="component" value="Unassembled WGS sequence"/>
</dbReference>
<comment type="caution">
    <text evidence="2">The sequence shown here is derived from an EMBL/GenBank/DDBJ whole genome shotgun (WGS) entry which is preliminary data.</text>
</comment>
<dbReference type="InterPro" id="IPR003779">
    <property type="entry name" value="CMD-like"/>
</dbReference>
<evidence type="ECO:0000259" key="1">
    <source>
        <dbReference type="Pfam" id="PF02627"/>
    </source>
</evidence>
<dbReference type="PANTHER" id="PTHR34846">
    <property type="entry name" value="4-CARBOXYMUCONOLACTONE DECARBOXYLASE FAMILY PROTEIN (AFU_ORTHOLOGUE AFUA_6G11590)"/>
    <property type="match status" value="1"/>
</dbReference>
<dbReference type="Pfam" id="PF02627">
    <property type="entry name" value="CMD"/>
    <property type="match status" value="1"/>
</dbReference>